<dbReference type="AlphaFoldDB" id="A0A1H7RC95"/>
<keyword evidence="1" id="KW-0472">Membrane</keyword>
<protein>
    <submittedName>
        <fullName evidence="2">L,D-transpeptidase catalytic domain</fullName>
    </submittedName>
</protein>
<dbReference type="EMBL" id="FNZZ01000004">
    <property type="protein sequence ID" value="SEL57950.1"/>
    <property type="molecule type" value="Genomic_DNA"/>
</dbReference>
<evidence type="ECO:0000313" key="3">
    <source>
        <dbReference type="Proteomes" id="UP000199214"/>
    </source>
</evidence>
<dbReference type="Proteomes" id="UP000199214">
    <property type="component" value="Unassembled WGS sequence"/>
</dbReference>
<feature type="transmembrane region" description="Helical" evidence="1">
    <location>
        <begin position="21"/>
        <end position="43"/>
    </location>
</feature>
<name>A0A1H7RC95_9SPHN</name>
<evidence type="ECO:0000256" key="1">
    <source>
        <dbReference type="SAM" id="Phobius"/>
    </source>
</evidence>
<organism evidence="2 3">
    <name type="scientific">Sphingomonas palmae</name>
    <dbReference type="NCBI Taxonomy" id="1855283"/>
    <lineage>
        <taxon>Bacteria</taxon>
        <taxon>Pseudomonadati</taxon>
        <taxon>Pseudomonadota</taxon>
        <taxon>Alphaproteobacteria</taxon>
        <taxon>Sphingomonadales</taxon>
        <taxon>Sphingomonadaceae</taxon>
        <taxon>Sphingomonas</taxon>
    </lineage>
</organism>
<dbReference type="RefSeq" id="WP_245708439.1">
    <property type="nucleotide sequence ID" value="NZ_FNZZ01000004.1"/>
</dbReference>
<keyword evidence="3" id="KW-1185">Reference proteome</keyword>
<sequence>MGEGLFNQMELTRDTVASRRALLKTGGLFAGAMMIPSAVAAGMRRAPQSLLPAGVYEGHSAGGFTADSFPADSANSLGSVRPALMRRAMAALQQHGSSVARHDRIAIADFAASSGRPRFHLVNLEDGRTTSKLVAHGSGSDPAHTGYLQRFSNANGSNASCEGAFLTSDYYVGKHGKSQRLIGLDHTNNNALDRAIVVHAAWYANREMVAERGMLGRSQGCFAVGENELAEVFERLGPGRMIYAAKV</sequence>
<dbReference type="PANTHER" id="PTHR38477:SF1">
    <property type="entry name" value="MUREIN L,D-TRANSPEPTIDASE CATALYTIC DOMAIN FAMILY PROTEIN"/>
    <property type="match status" value="1"/>
</dbReference>
<accession>A0A1H7RC95</accession>
<keyword evidence="1" id="KW-1133">Transmembrane helix</keyword>
<gene>
    <name evidence="2" type="ORF">SAMN05216382_2203</name>
</gene>
<reference evidence="3" key="1">
    <citation type="submission" date="2016-10" db="EMBL/GenBank/DDBJ databases">
        <authorList>
            <person name="Varghese N."/>
            <person name="Submissions S."/>
        </authorList>
    </citation>
    <scope>NUCLEOTIDE SEQUENCE [LARGE SCALE GENOMIC DNA]</scope>
    <source>
        <strain evidence="3">JS21-1</strain>
    </source>
</reference>
<dbReference type="Pfam" id="PF13645">
    <property type="entry name" value="YkuD_2"/>
    <property type="match status" value="1"/>
</dbReference>
<dbReference type="STRING" id="1855283.SAMN05216382_2203"/>
<proteinExistence type="predicted"/>
<evidence type="ECO:0000313" key="2">
    <source>
        <dbReference type="EMBL" id="SEL57950.1"/>
    </source>
</evidence>
<dbReference type="PANTHER" id="PTHR38477">
    <property type="entry name" value="HYPOTHETICAL EXPORTED PROTEIN"/>
    <property type="match status" value="1"/>
</dbReference>
<keyword evidence="1" id="KW-0812">Transmembrane</keyword>
<dbReference type="InterPro" id="IPR032676">
    <property type="entry name" value="YkuD_2"/>
</dbReference>